<name>A0AAV3S3B1_LITER</name>
<protein>
    <submittedName>
        <fullName evidence="2">Uncharacterized protein</fullName>
    </submittedName>
</protein>
<dbReference type="Proteomes" id="UP001454036">
    <property type="component" value="Unassembled WGS sequence"/>
</dbReference>
<gene>
    <name evidence="2" type="ORF">LIER_34642</name>
</gene>
<dbReference type="AlphaFoldDB" id="A0AAV3S3B1"/>
<dbReference type="EMBL" id="BAABME010014621">
    <property type="protein sequence ID" value="GAA0187354.1"/>
    <property type="molecule type" value="Genomic_DNA"/>
</dbReference>
<reference evidence="2 3" key="1">
    <citation type="submission" date="2024-01" db="EMBL/GenBank/DDBJ databases">
        <title>The complete chloroplast genome sequence of Lithospermum erythrorhizon: insights into the phylogenetic relationship among Boraginaceae species and the maternal lineages of purple gromwells.</title>
        <authorList>
            <person name="Okada T."/>
            <person name="Watanabe K."/>
        </authorList>
    </citation>
    <scope>NUCLEOTIDE SEQUENCE [LARGE SCALE GENOMIC DNA]</scope>
</reference>
<evidence type="ECO:0000256" key="1">
    <source>
        <dbReference type="SAM" id="MobiDB-lite"/>
    </source>
</evidence>
<organism evidence="2 3">
    <name type="scientific">Lithospermum erythrorhizon</name>
    <name type="common">Purple gromwell</name>
    <name type="synonym">Lithospermum officinale var. erythrorhizon</name>
    <dbReference type="NCBI Taxonomy" id="34254"/>
    <lineage>
        <taxon>Eukaryota</taxon>
        <taxon>Viridiplantae</taxon>
        <taxon>Streptophyta</taxon>
        <taxon>Embryophyta</taxon>
        <taxon>Tracheophyta</taxon>
        <taxon>Spermatophyta</taxon>
        <taxon>Magnoliopsida</taxon>
        <taxon>eudicotyledons</taxon>
        <taxon>Gunneridae</taxon>
        <taxon>Pentapetalae</taxon>
        <taxon>asterids</taxon>
        <taxon>lamiids</taxon>
        <taxon>Boraginales</taxon>
        <taxon>Boraginaceae</taxon>
        <taxon>Boraginoideae</taxon>
        <taxon>Lithospermeae</taxon>
        <taxon>Lithospermum</taxon>
    </lineage>
</organism>
<evidence type="ECO:0000313" key="2">
    <source>
        <dbReference type="EMBL" id="GAA0187354.1"/>
    </source>
</evidence>
<comment type="caution">
    <text evidence="2">The sequence shown here is derived from an EMBL/GenBank/DDBJ whole genome shotgun (WGS) entry which is preliminary data.</text>
</comment>
<proteinExistence type="predicted"/>
<feature type="region of interest" description="Disordered" evidence="1">
    <location>
        <begin position="49"/>
        <end position="139"/>
    </location>
</feature>
<sequence length="139" mass="14663">MVVRSSLEEKEVASPLLKRYLPFPGLSSFVDPFVASILTRAAHFRARHPPGQSALLPTDHDPTATPAGACAHSTTVVLQPKDHEEVSSAIPQGPPSASLPDLEPHSTRRSPSPSKGLPAPRKKMGSPLANPGCHSLQGV</sequence>
<evidence type="ECO:0000313" key="3">
    <source>
        <dbReference type="Proteomes" id="UP001454036"/>
    </source>
</evidence>
<keyword evidence="3" id="KW-1185">Reference proteome</keyword>
<accession>A0AAV3S3B1</accession>